<dbReference type="RefSeq" id="WP_044498722.1">
    <property type="nucleotide sequence ID" value="NZ_LK391969.1"/>
</dbReference>
<dbReference type="InterPro" id="IPR018637">
    <property type="entry name" value="DUF2059"/>
</dbReference>
<feature type="chain" id="PRO_5007377840" description="DUF2059 domain-containing protein" evidence="1">
    <location>
        <begin position="26"/>
        <end position="247"/>
    </location>
</feature>
<gene>
    <name evidence="3" type="ORF">BN1049_01117</name>
</gene>
<evidence type="ECO:0000256" key="1">
    <source>
        <dbReference type="SAM" id="SignalP"/>
    </source>
</evidence>
<protein>
    <recommendedName>
        <fullName evidence="2">DUF2059 domain-containing protein</fullName>
    </recommendedName>
</protein>
<dbReference type="EMBL" id="LM997413">
    <property type="protein sequence ID" value="CEA03435.1"/>
    <property type="molecule type" value="Genomic_DNA"/>
</dbReference>
<dbReference type="PATRIC" id="fig|1461581.3.peg.1093"/>
<evidence type="ECO:0000259" key="2">
    <source>
        <dbReference type="Pfam" id="PF09832"/>
    </source>
</evidence>
<feature type="domain" description="DUF2059" evidence="2">
    <location>
        <begin position="79"/>
        <end position="132"/>
    </location>
</feature>
<reference evidence="3" key="1">
    <citation type="submission" date="2014-07" db="EMBL/GenBank/DDBJ databases">
        <authorList>
            <person name="Urmite Genomes Urmite Genomes"/>
        </authorList>
    </citation>
    <scope>NUCLEOTIDE SEQUENCE</scope>
    <source>
        <strain evidence="3">12M76_air</strain>
    </source>
</reference>
<keyword evidence="1" id="KW-0732">Signal</keyword>
<dbReference type="Pfam" id="PF09832">
    <property type="entry name" value="DUF2059"/>
    <property type="match status" value="1"/>
</dbReference>
<organism evidence="3">
    <name type="scientific">Pseudomonas saudimassiliensis</name>
    <dbReference type="NCBI Taxonomy" id="1461581"/>
    <lineage>
        <taxon>Bacteria</taxon>
        <taxon>Pseudomonadati</taxon>
        <taxon>Pseudomonadota</taxon>
        <taxon>Gammaproteobacteria</taxon>
        <taxon>Pseudomonadales</taxon>
        <taxon>Pseudomonadaceae</taxon>
        <taxon>Pseudomonas</taxon>
    </lineage>
</organism>
<evidence type="ECO:0000313" key="3">
    <source>
        <dbReference type="EMBL" id="CEA03435.1"/>
    </source>
</evidence>
<dbReference type="OrthoDB" id="7013150at2"/>
<feature type="signal peptide" evidence="1">
    <location>
        <begin position="1"/>
        <end position="25"/>
    </location>
</feature>
<accession>A0A078MAX0</accession>
<dbReference type="AlphaFoldDB" id="A0A078MAX0"/>
<sequence length="247" mass="27114">MRPIPLSSLWLTFTALLLWSLHAAASPAELYQRSGMAQHQEHFQAALQRAQQRYAQQLPPAVQETLTRNSSQRFEPQGMHDRAQARLALALQPADIQQALTFFNSPLGSKIVSAETRASSPASVAAMQQGLPAQQLSPARRALVERLATRLPALELGVEVSMALTGLAAQSANDLLGGLMKLPQQDGSGGRERLRAQMRPDLPDTLAYIYRELSDDELTRFAEWTESAAGQAFYRATEQAVRDALNP</sequence>
<name>A0A078MAX0_9PSED</name>
<proteinExistence type="predicted"/>
<dbReference type="EMBL" id="LK391969">
    <property type="protein sequence ID" value="CEF26190.1"/>
    <property type="molecule type" value="Genomic_DNA"/>
</dbReference>